<dbReference type="PANTHER" id="PTHR24301:SF2">
    <property type="entry name" value="THROMBOXANE-A SYNTHASE"/>
    <property type="match status" value="1"/>
</dbReference>
<accession>A0A0D0C999</accession>
<dbReference type="Proteomes" id="UP000053593">
    <property type="component" value="Unassembled WGS sequence"/>
</dbReference>
<dbReference type="Pfam" id="PF00067">
    <property type="entry name" value="p450"/>
    <property type="match status" value="1"/>
</dbReference>
<proteinExistence type="predicted"/>
<reference evidence="1 2" key="1">
    <citation type="submission" date="2014-04" db="EMBL/GenBank/DDBJ databases">
        <title>Evolutionary Origins and Diversification of the Mycorrhizal Mutualists.</title>
        <authorList>
            <consortium name="DOE Joint Genome Institute"/>
            <consortium name="Mycorrhizal Genomics Consortium"/>
            <person name="Kohler A."/>
            <person name="Kuo A."/>
            <person name="Nagy L.G."/>
            <person name="Floudas D."/>
            <person name="Copeland A."/>
            <person name="Barry K.W."/>
            <person name="Cichocki N."/>
            <person name="Veneault-Fourrey C."/>
            <person name="LaButti K."/>
            <person name="Lindquist E.A."/>
            <person name="Lipzen A."/>
            <person name="Lundell T."/>
            <person name="Morin E."/>
            <person name="Murat C."/>
            <person name="Riley R."/>
            <person name="Ohm R."/>
            <person name="Sun H."/>
            <person name="Tunlid A."/>
            <person name="Henrissat B."/>
            <person name="Grigoriev I.V."/>
            <person name="Hibbett D.S."/>
            <person name="Martin F."/>
        </authorList>
    </citation>
    <scope>NUCLEOTIDE SEQUENCE [LARGE SCALE GENOMIC DNA]</scope>
    <source>
        <strain evidence="1 2">FD-317 M1</strain>
    </source>
</reference>
<dbReference type="HOGENOM" id="CLU_076688_1_0_1"/>
<protein>
    <recommendedName>
        <fullName evidence="3">Cytochrome P450</fullName>
    </recommendedName>
</protein>
<dbReference type="SUPFAM" id="SSF48264">
    <property type="entry name" value="Cytochrome P450"/>
    <property type="match status" value="1"/>
</dbReference>
<dbReference type="InterPro" id="IPR001128">
    <property type="entry name" value="Cyt_P450"/>
</dbReference>
<dbReference type="EMBL" id="KN834815">
    <property type="protein sequence ID" value="KIK54522.1"/>
    <property type="molecule type" value="Genomic_DNA"/>
</dbReference>
<evidence type="ECO:0008006" key="3">
    <source>
        <dbReference type="Google" id="ProtNLM"/>
    </source>
</evidence>
<keyword evidence="2" id="KW-1185">Reference proteome</keyword>
<dbReference type="OrthoDB" id="1470350at2759"/>
<sequence length="162" mass="17966">MASQIPQPPALPFIGNVAQLDRKLPIQGFGLLAQQYGEIYLLDIIGRKTIFLNSQELANEVSNDVKFKKGVVGSLVEVRHLIGDGLFSAYEGEPNWAIAHRLLMPTFNSMAIRGMMEDMRDICDQLLLKVSPPFGPSYIIDPSDDLTRVALDTIALCSISYR</sequence>
<dbReference type="InterPro" id="IPR036396">
    <property type="entry name" value="Cyt_P450_sf"/>
</dbReference>
<evidence type="ECO:0000313" key="2">
    <source>
        <dbReference type="Proteomes" id="UP000053593"/>
    </source>
</evidence>
<name>A0A0D0C999_9AGAR</name>
<gene>
    <name evidence="1" type="ORF">GYMLUDRAFT_231923</name>
</gene>
<organism evidence="1 2">
    <name type="scientific">Collybiopsis luxurians FD-317 M1</name>
    <dbReference type="NCBI Taxonomy" id="944289"/>
    <lineage>
        <taxon>Eukaryota</taxon>
        <taxon>Fungi</taxon>
        <taxon>Dikarya</taxon>
        <taxon>Basidiomycota</taxon>
        <taxon>Agaricomycotina</taxon>
        <taxon>Agaricomycetes</taxon>
        <taxon>Agaricomycetidae</taxon>
        <taxon>Agaricales</taxon>
        <taxon>Marasmiineae</taxon>
        <taxon>Omphalotaceae</taxon>
        <taxon>Collybiopsis</taxon>
        <taxon>Collybiopsis luxurians</taxon>
    </lineage>
</organism>
<dbReference type="PANTHER" id="PTHR24301">
    <property type="entry name" value="THROMBOXANE-A SYNTHASE"/>
    <property type="match status" value="1"/>
</dbReference>
<dbReference type="GO" id="GO:0020037">
    <property type="term" value="F:heme binding"/>
    <property type="evidence" value="ECO:0007669"/>
    <property type="project" value="InterPro"/>
</dbReference>
<dbReference type="GO" id="GO:0005506">
    <property type="term" value="F:iron ion binding"/>
    <property type="evidence" value="ECO:0007669"/>
    <property type="project" value="InterPro"/>
</dbReference>
<evidence type="ECO:0000313" key="1">
    <source>
        <dbReference type="EMBL" id="KIK54522.1"/>
    </source>
</evidence>
<dbReference type="GO" id="GO:0016705">
    <property type="term" value="F:oxidoreductase activity, acting on paired donors, with incorporation or reduction of molecular oxygen"/>
    <property type="evidence" value="ECO:0007669"/>
    <property type="project" value="InterPro"/>
</dbReference>
<dbReference type="Gene3D" id="1.10.630.10">
    <property type="entry name" value="Cytochrome P450"/>
    <property type="match status" value="1"/>
</dbReference>
<dbReference type="GO" id="GO:0004497">
    <property type="term" value="F:monooxygenase activity"/>
    <property type="evidence" value="ECO:0007669"/>
    <property type="project" value="InterPro"/>
</dbReference>
<dbReference type="AlphaFoldDB" id="A0A0D0C999"/>